<accession>A0A5B7GA12</accession>
<comment type="caution">
    <text evidence="2">The sequence shown here is derived from an EMBL/GenBank/DDBJ whole genome shotgun (WGS) entry which is preliminary data.</text>
</comment>
<evidence type="ECO:0000313" key="2">
    <source>
        <dbReference type="EMBL" id="MPC54449.1"/>
    </source>
</evidence>
<reference evidence="2 3" key="1">
    <citation type="submission" date="2019-05" db="EMBL/GenBank/DDBJ databases">
        <title>Another draft genome of Portunus trituberculatus and its Hox gene families provides insights of decapod evolution.</title>
        <authorList>
            <person name="Jeong J.-H."/>
            <person name="Song I."/>
            <person name="Kim S."/>
            <person name="Choi T."/>
            <person name="Kim D."/>
            <person name="Ryu S."/>
            <person name="Kim W."/>
        </authorList>
    </citation>
    <scope>NUCLEOTIDE SEQUENCE [LARGE SCALE GENOMIC DNA]</scope>
    <source>
        <tissue evidence="2">Muscle</tissue>
    </source>
</reference>
<feature type="region of interest" description="Disordered" evidence="1">
    <location>
        <begin position="1"/>
        <end position="33"/>
    </location>
</feature>
<sequence length="84" mass="9290">MDCRGASRVANGNSRLIRTQTQKTPEVGVSKGPSVNQAHRVLKITDACEQLIRKSREKIWEVARVIGLLVAAIPAVELGKLHYR</sequence>
<organism evidence="2 3">
    <name type="scientific">Portunus trituberculatus</name>
    <name type="common">Swimming crab</name>
    <name type="synonym">Neptunus trituberculatus</name>
    <dbReference type="NCBI Taxonomy" id="210409"/>
    <lineage>
        <taxon>Eukaryota</taxon>
        <taxon>Metazoa</taxon>
        <taxon>Ecdysozoa</taxon>
        <taxon>Arthropoda</taxon>
        <taxon>Crustacea</taxon>
        <taxon>Multicrustacea</taxon>
        <taxon>Malacostraca</taxon>
        <taxon>Eumalacostraca</taxon>
        <taxon>Eucarida</taxon>
        <taxon>Decapoda</taxon>
        <taxon>Pleocyemata</taxon>
        <taxon>Brachyura</taxon>
        <taxon>Eubrachyura</taxon>
        <taxon>Portunoidea</taxon>
        <taxon>Portunidae</taxon>
        <taxon>Portuninae</taxon>
        <taxon>Portunus</taxon>
    </lineage>
</organism>
<name>A0A5B7GA12_PORTR</name>
<feature type="compositionally biased region" description="Polar residues" evidence="1">
    <location>
        <begin position="10"/>
        <end position="24"/>
    </location>
</feature>
<protein>
    <submittedName>
        <fullName evidence="2">Uncharacterized protein</fullName>
    </submittedName>
</protein>
<dbReference type="Proteomes" id="UP000324222">
    <property type="component" value="Unassembled WGS sequence"/>
</dbReference>
<dbReference type="EMBL" id="VSRR010012362">
    <property type="protein sequence ID" value="MPC54449.1"/>
    <property type="molecule type" value="Genomic_DNA"/>
</dbReference>
<dbReference type="AlphaFoldDB" id="A0A5B7GA12"/>
<keyword evidence="3" id="KW-1185">Reference proteome</keyword>
<evidence type="ECO:0000256" key="1">
    <source>
        <dbReference type="SAM" id="MobiDB-lite"/>
    </source>
</evidence>
<proteinExistence type="predicted"/>
<gene>
    <name evidence="2" type="ORF">E2C01_048365</name>
</gene>
<evidence type="ECO:0000313" key="3">
    <source>
        <dbReference type="Proteomes" id="UP000324222"/>
    </source>
</evidence>